<dbReference type="CDD" id="cd06588">
    <property type="entry name" value="PhnB_like"/>
    <property type="match status" value="2"/>
</dbReference>
<dbReference type="Gene3D" id="3.30.720.100">
    <property type="match status" value="1"/>
</dbReference>
<dbReference type="Pfam" id="PF06983">
    <property type="entry name" value="3-dmu-9_3-mt"/>
    <property type="match status" value="2"/>
</dbReference>
<dbReference type="Proteomes" id="UP000711047">
    <property type="component" value="Unassembled WGS sequence"/>
</dbReference>
<proteinExistence type="predicted"/>
<feature type="domain" description="PhnB-like" evidence="1">
    <location>
        <begin position="13"/>
        <end position="137"/>
    </location>
</feature>
<accession>A0ABX2DST8</accession>
<keyword evidence="3" id="KW-1185">Reference proteome</keyword>
<sequence>MEEWFVTSKNQIIVPHIWYDKDAVAAAHFYASVFPDSRVTSVTTIRDTPSGDCDQVFFEIWGQKFMAISAGPYFKLNPSVSFFVNFDPSRDKDAVEKMDEIWDKLSEGGTALMPLGEYPFSKRFGWIQDKYGVSWQLMLMDAEDEERPAIVPSFLFVGENCGKAEEAMSFYLSVFNSSRQGLMTRYPAGMEPDQEGTIMFADFMLENQWFTVMDSAHNHEFAFNEAISFMVKCESQAEIDYFWEKLSAVPEAEQCGWLKDKYGISWQIVPGGMDKMMKKGTPEQRARVTKAFLKMKKFNLAELHQAFEQDQPGQ</sequence>
<dbReference type="Gene3D" id="3.10.180.10">
    <property type="entry name" value="2,3-Dihydroxybiphenyl 1,2-Dioxygenase, domain 1"/>
    <property type="match status" value="1"/>
</dbReference>
<protein>
    <submittedName>
        <fullName evidence="2">VOC family protein</fullName>
    </submittedName>
</protein>
<evidence type="ECO:0000313" key="2">
    <source>
        <dbReference type="EMBL" id="NQX46921.1"/>
    </source>
</evidence>
<evidence type="ECO:0000259" key="1">
    <source>
        <dbReference type="Pfam" id="PF06983"/>
    </source>
</evidence>
<feature type="domain" description="PhnB-like" evidence="1">
    <location>
        <begin position="150"/>
        <end position="269"/>
    </location>
</feature>
<reference evidence="2 3" key="1">
    <citation type="submission" date="2020-05" db="EMBL/GenBank/DDBJ databases">
        <title>Paenibacillus glebae, sp. nov., Paenibacillus humi sp. nov., Paenibacillus pedi sp. nov., Paenibacillus terrestris sp. nov. and Paenibacillus terricola sp. nov., isolated from a forest top soil sample.</title>
        <authorList>
            <person name="Qi S."/>
            <person name="Carlier A."/>
            <person name="Cnockaert M."/>
            <person name="Vandamme P."/>
        </authorList>
    </citation>
    <scope>NUCLEOTIDE SEQUENCE [LARGE SCALE GENOMIC DNA]</scope>
    <source>
        <strain evidence="2 3">LMG 29502</strain>
    </source>
</reference>
<dbReference type="InterPro" id="IPR029068">
    <property type="entry name" value="Glyas_Bleomycin-R_OHBP_Dase"/>
</dbReference>
<dbReference type="SUPFAM" id="SSF54593">
    <property type="entry name" value="Glyoxalase/Bleomycin resistance protein/Dihydroxybiphenyl dioxygenase"/>
    <property type="match status" value="2"/>
</dbReference>
<dbReference type="InterPro" id="IPR028973">
    <property type="entry name" value="PhnB-like"/>
</dbReference>
<dbReference type="EMBL" id="JABMKX010000008">
    <property type="protein sequence ID" value="NQX46921.1"/>
    <property type="molecule type" value="Genomic_DNA"/>
</dbReference>
<name>A0ABX2DST8_9BACL</name>
<evidence type="ECO:0000313" key="3">
    <source>
        <dbReference type="Proteomes" id="UP000711047"/>
    </source>
</evidence>
<dbReference type="Gene3D" id="3.30.720.110">
    <property type="match status" value="1"/>
</dbReference>
<gene>
    <name evidence="2" type="ORF">HQN87_16405</name>
</gene>
<comment type="caution">
    <text evidence="2">The sequence shown here is derived from an EMBL/GenBank/DDBJ whole genome shotgun (WGS) entry which is preliminary data.</text>
</comment>
<organism evidence="2 3">
    <name type="scientific">Paenibacillus tritici</name>
    <dbReference type="NCBI Taxonomy" id="1873425"/>
    <lineage>
        <taxon>Bacteria</taxon>
        <taxon>Bacillati</taxon>
        <taxon>Bacillota</taxon>
        <taxon>Bacilli</taxon>
        <taxon>Bacillales</taxon>
        <taxon>Paenibacillaceae</taxon>
        <taxon>Paenibacillus</taxon>
    </lineage>
</organism>
<dbReference type="PANTHER" id="PTHR33990">
    <property type="entry name" value="PROTEIN YJDN-RELATED"/>
    <property type="match status" value="1"/>
</dbReference>